<gene>
    <name evidence="1" type="ORF">ACCO45_010454</name>
</gene>
<dbReference type="EMBL" id="JBGNUJ010000010">
    <property type="protein sequence ID" value="KAL3954891.1"/>
    <property type="molecule type" value="Genomic_DNA"/>
</dbReference>
<dbReference type="Proteomes" id="UP001638806">
    <property type="component" value="Unassembled WGS sequence"/>
</dbReference>
<protein>
    <submittedName>
        <fullName evidence="1">Uncharacterized protein</fullName>
    </submittedName>
</protein>
<evidence type="ECO:0000313" key="1">
    <source>
        <dbReference type="EMBL" id="KAL3954891.1"/>
    </source>
</evidence>
<organism evidence="1 2">
    <name type="scientific">Purpureocillium lilacinum</name>
    <name type="common">Paecilomyces lilacinus</name>
    <dbReference type="NCBI Taxonomy" id="33203"/>
    <lineage>
        <taxon>Eukaryota</taxon>
        <taxon>Fungi</taxon>
        <taxon>Dikarya</taxon>
        <taxon>Ascomycota</taxon>
        <taxon>Pezizomycotina</taxon>
        <taxon>Sordariomycetes</taxon>
        <taxon>Hypocreomycetidae</taxon>
        <taxon>Hypocreales</taxon>
        <taxon>Ophiocordycipitaceae</taxon>
        <taxon>Purpureocillium</taxon>
    </lineage>
</organism>
<proteinExistence type="predicted"/>
<comment type="caution">
    <text evidence="1">The sequence shown here is derived from an EMBL/GenBank/DDBJ whole genome shotgun (WGS) entry which is preliminary data.</text>
</comment>
<reference evidence="1" key="1">
    <citation type="submission" date="2024-12" db="EMBL/GenBank/DDBJ databases">
        <title>Comparative genomics and development of molecular markers within Purpureocillium lilacinum and among Purpureocillium species.</title>
        <authorList>
            <person name="Yeh Z.-Y."/>
            <person name="Ni N.-T."/>
            <person name="Lo P.-H."/>
            <person name="Mushyakhwo K."/>
            <person name="Lin C.-F."/>
            <person name="Nai Y.-S."/>
        </authorList>
    </citation>
    <scope>NUCLEOTIDE SEQUENCE</scope>
    <source>
        <strain evidence="1">NCHU-NPUST-175</strain>
    </source>
</reference>
<keyword evidence="2" id="KW-1185">Reference proteome</keyword>
<evidence type="ECO:0000313" key="2">
    <source>
        <dbReference type="Proteomes" id="UP001638806"/>
    </source>
</evidence>
<accession>A0ACC4DF63</accession>
<sequence length="268" mass="28961">MADITDQHDQTSPTDLDESHSVGNGNAAAESRGIKRQRPSAADDDDDDDEKGGRERRKIEIKFISDKSRRHITFSKRKAGIMKKAYELSVLTGTQVLLLVVSETGLVYTFTTPKLQPLVTKAEGKNLIQACLNAPEPTQGNENGVDGGDQVESPRSQPGSTSPSGQPPRNAPEPAHARQLHAQHALGSPAGARVPELCTAAAQPRVRVRNAAAGWDATQQPPSVIRGEGKSRGDARWVVYTRLPMLHGNVERPRPSCSRALPYSAGLW</sequence>
<name>A0ACC4DF63_PURLI</name>